<protein>
    <submittedName>
        <fullName evidence="2">Small GTP-binding protein, putative</fullName>
    </submittedName>
</protein>
<keyword evidence="1" id="KW-0547">Nucleotide-binding</keyword>
<dbReference type="PROSITE" id="PS51420">
    <property type="entry name" value="RHO"/>
    <property type="match status" value="1"/>
</dbReference>
<dbReference type="Gene3D" id="3.40.50.300">
    <property type="entry name" value="P-loop containing nucleotide triphosphate hydrolases"/>
    <property type="match status" value="1"/>
</dbReference>
<evidence type="ECO:0000313" key="2">
    <source>
        <dbReference type="EMBL" id="EAY17235.1"/>
    </source>
</evidence>
<dbReference type="CDD" id="cd00154">
    <property type="entry name" value="Rab"/>
    <property type="match status" value="1"/>
</dbReference>
<dbReference type="EMBL" id="DS113233">
    <property type="protein sequence ID" value="EAY17235.1"/>
    <property type="molecule type" value="Genomic_DNA"/>
</dbReference>
<dbReference type="GO" id="GO:0012505">
    <property type="term" value="C:endomembrane system"/>
    <property type="evidence" value="ECO:0000318"/>
    <property type="project" value="GO_Central"/>
</dbReference>
<dbReference type="NCBIfam" id="TIGR00231">
    <property type="entry name" value="small_GTP"/>
    <property type="match status" value="1"/>
</dbReference>
<dbReference type="VEuPathDB" id="TrichDB:TVAG_291880"/>
<dbReference type="GO" id="GO:0006890">
    <property type="term" value="P:retrograde vesicle-mediated transport, Golgi to endoplasmic reticulum"/>
    <property type="evidence" value="ECO:0000318"/>
    <property type="project" value="GO_Central"/>
</dbReference>
<dbReference type="Pfam" id="PF00071">
    <property type="entry name" value="Ras"/>
    <property type="match status" value="1"/>
</dbReference>
<dbReference type="GO" id="GO:0003924">
    <property type="term" value="F:GTPase activity"/>
    <property type="evidence" value="ECO:0000318"/>
    <property type="project" value="GO_Central"/>
</dbReference>
<evidence type="ECO:0000256" key="1">
    <source>
        <dbReference type="ARBA" id="ARBA00022741"/>
    </source>
</evidence>
<dbReference type="PANTHER" id="PTHR47978">
    <property type="match status" value="1"/>
</dbReference>
<dbReference type="InterPro" id="IPR027417">
    <property type="entry name" value="P-loop_NTPase"/>
</dbReference>
<dbReference type="PROSITE" id="PS51419">
    <property type="entry name" value="RAB"/>
    <property type="match status" value="1"/>
</dbReference>
<name>A2DQW8_TRIV3</name>
<dbReference type="STRING" id="5722.A2DQW8"/>
<dbReference type="SMART" id="SM00173">
    <property type="entry name" value="RAS"/>
    <property type="match status" value="1"/>
</dbReference>
<dbReference type="GO" id="GO:0005794">
    <property type="term" value="C:Golgi apparatus"/>
    <property type="evidence" value="ECO:0000318"/>
    <property type="project" value="GO_Central"/>
</dbReference>
<organism evidence="2 3">
    <name type="scientific">Trichomonas vaginalis (strain ATCC PRA-98 / G3)</name>
    <dbReference type="NCBI Taxonomy" id="412133"/>
    <lineage>
        <taxon>Eukaryota</taxon>
        <taxon>Metamonada</taxon>
        <taxon>Parabasalia</taxon>
        <taxon>Trichomonadida</taxon>
        <taxon>Trichomonadidae</taxon>
        <taxon>Trichomonas</taxon>
    </lineage>
</organism>
<gene>
    <name evidence="2" type="ORF">TVAG_291880</name>
</gene>
<dbReference type="InterPro" id="IPR001806">
    <property type="entry name" value="Small_GTPase"/>
</dbReference>
<dbReference type="SMART" id="SM00175">
    <property type="entry name" value="RAB"/>
    <property type="match status" value="1"/>
</dbReference>
<dbReference type="AlphaFoldDB" id="A2DQW8"/>
<dbReference type="eggNOG" id="KOG0088">
    <property type="taxonomic scope" value="Eukaryota"/>
</dbReference>
<dbReference type="SMART" id="SM00174">
    <property type="entry name" value="RHO"/>
    <property type="match status" value="1"/>
</dbReference>
<dbReference type="GO" id="GO:0005829">
    <property type="term" value="C:cytosol"/>
    <property type="evidence" value="ECO:0007669"/>
    <property type="project" value="GOC"/>
</dbReference>
<dbReference type="GO" id="GO:0005525">
    <property type="term" value="F:GTP binding"/>
    <property type="evidence" value="ECO:0007669"/>
    <property type="project" value="InterPro"/>
</dbReference>
<accession>A2DQW8</accession>
<dbReference type="PROSITE" id="PS51421">
    <property type="entry name" value="RAS"/>
    <property type="match status" value="1"/>
</dbReference>
<dbReference type="PRINTS" id="PR00449">
    <property type="entry name" value="RASTRNSFRMNG"/>
</dbReference>
<dbReference type="FunFam" id="3.40.50.300:FF:000808">
    <property type="entry name" value="Small GTP-binding protein, putative"/>
    <property type="match status" value="1"/>
</dbReference>
<dbReference type="SUPFAM" id="SSF52540">
    <property type="entry name" value="P-loop containing nucleoside triphosphate hydrolases"/>
    <property type="match status" value="1"/>
</dbReference>
<dbReference type="InterPro" id="IPR005225">
    <property type="entry name" value="Small_GTP-bd"/>
</dbReference>
<dbReference type="KEGG" id="tva:4775252"/>
<dbReference type="VEuPathDB" id="TrichDB:TVAGG3_0936710"/>
<reference evidence="2" key="1">
    <citation type="submission" date="2006-10" db="EMBL/GenBank/DDBJ databases">
        <authorList>
            <person name="Amadeo P."/>
            <person name="Zhao Q."/>
            <person name="Wortman J."/>
            <person name="Fraser-Liggett C."/>
            <person name="Carlton J."/>
        </authorList>
    </citation>
    <scope>NUCLEOTIDE SEQUENCE</scope>
    <source>
        <strain evidence="2">G3</strain>
    </source>
</reference>
<sequence length="197" mass="22005">MLSKQSNQQLRVVTIGDESVGKTSITSYLIDKTFNQYEPSTVGANYQMFTVKQPDDDIVLQIWDTAGQEKFKSLSPIYFRNANAAVVVFSLVNKNSYIKLNNWVTSFREVAGNDALVYVVANKSDLQEEFEVSLLQAEEWATNGGFKFYVTSAKTGQNIEKLFTDIAIDLKTANANANVLRQSRLKSEVNTDSSPCC</sequence>
<dbReference type="Proteomes" id="UP000001542">
    <property type="component" value="Unassembled WGS sequence"/>
</dbReference>
<proteinExistence type="predicted"/>
<evidence type="ECO:0000313" key="3">
    <source>
        <dbReference type="Proteomes" id="UP000001542"/>
    </source>
</evidence>
<dbReference type="InParanoid" id="A2DQW8"/>
<reference evidence="2" key="2">
    <citation type="journal article" date="2007" name="Science">
        <title>Draft genome sequence of the sexually transmitted pathogen Trichomonas vaginalis.</title>
        <authorList>
            <person name="Carlton J.M."/>
            <person name="Hirt R.P."/>
            <person name="Silva J.C."/>
            <person name="Delcher A.L."/>
            <person name="Schatz M."/>
            <person name="Zhao Q."/>
            <person name="Wortman J.R."/>
            <person name="Bidwell S.L."/>
            <person name="Alsmark U.C.M."/>
            <person name="Besteiro S."/>
            <person name="Sicheritz-Ponten T."/>
            <person name="Noel C.J."/>
            <person name="Dacks J.B."/>
            <person name="Foster P.G."/>
            <person name="Simillion C."/>
            <person name="Van de Peer Y."/>
            <person name="Miranda-Saavedra D."/>
            <person name="Barton G.J."/>
            <person name="Westrop G.D."/>
            <person name="Mueller S."/>
            <person name="Dessi D."/>
            <person name="Fiori P.L."/>
            <person name="Ren Q."/>
            <person name="Paulsen I."/>
            <person name="Zhang H."/>
            <person name="Bastida-Corcuera F.D."/>
            <person name="Simoes-Barbosa A."/>
            <person name="Brown M.T."/>
            <person name="Hayes R.D."/>
            <person name="Mukherjee M."/>
            <person name="Okumura C.Y."/>
            <person name="Schneider R."/>
            <person name="Smith A.J."/>
            <person name="Vanacova S."/>
            <person name="Villalvazo M."/>
            <person name="Haas B.J."/>
            <person name="Pertea M."/>
            <person name="Feldblyum T.V."/>
            <person name="Utterback T.R."/>
            <person name="Shu C.L."/>
            <person name="Osoegawa K."/>
            <person name="de Jong P.J."/>
            <person name="Hrdy I."/>
            <person name="Horvathova L."/>
            <person name="Zubacova Z."/>
            <person name="Dolezal P."/>
            <person name="Malik S.B."/>
            <person name="Logsdon J.M. Jr."/>
            <person name="Henze K."/>
            <person name="Gupta A."/>
            <person name="Wang C.C."/>
            <person name="Dunne R.L."/>
            <person name="Upcroft J.A."/>
            <person name="Upcroft P."/>
            <person name="White O."/>
            <person name="Salzberg S.L."/>
            <person name="Tang P."/>
            <person name="Chiu C.-H."/>
            <person name="Lee Y.-S."/>
            <person name="Embley T.M."/>
            <person name="Coombs G.H."/>
            <person name="Mottram J.C."/>
            <person name="Tachezy J."/>
            <person name="Fraser-Liggett C.M."/>
            <person name="Johnson P.J."/>
        </authorList>
    </citation>
    <scope>NUCLEOTIDE SEQUENCE [LARGE SCALE GENOMIC DNA]</scope>
    <source>
        <strain evidence="2">G3</strain>
    </source>
</reference>
<keyword evidence="3" id="KW-1185">Reference proteome</keyword>
<dbReference type="GO" id="GO:0006886">
    <property type="term" value="P:intracellular protein transport"/>
    <property type="evidence" value="ECO:0000318"/>
    <property type="project" value="GO_Central"/>
</dbReference>
<dbReference type="SMR" id="A2DQW8"/>
<dbReference type="OMA" id="YDSFGCT"/>
<dbReference type="GO" id="GO:0006891">
    <property type="term" value="P:intra-Golgi vesicle-mediated transport"/>
    <property type="evidence" value="ECO:0000318"/>
    <property type="project" value="GO_Central"/>
</dbReference>
<dbReference type="GO" id="GO:0042147">
    <property type="term" value="P:retrograde transport, endosome to Golgi"/>
    <property type="evidence" value="ECO:0000318"/>
    <property type="project" value="GO_Central"/>
</dbReference>
<dbReference type="OrthoDB" id="63533at2759"/>
<dbReference type="RefSeq" id="XP_001329458.1">
    <property type="nucleotide sequence ID" value="XM_001329423.1"/>
</dbReference>